<keyword evidence="4" id="KW-1185">Reference proteome</keyword>
<feature type="coiled-coil region" evidence="1">
    <location>
        <begin position="478"/>
        <end position="512"/>
    </location>
</feature>
<dbReference type="AlphaFoldDB" id="A0A9W8Y6G0"/>
<feature type="compositionally biased region" description="Polar residues" evidence="2">
    <location>
        <begin position="35"/>
        <end position="51"/>
    </location>
</feature>
<accession>A0A9W8Y6G0</accession>
<keyword evidence="1" id="KW-0175">Coiled coil</keyword>
<comment type="caution">
    <text evidence="3">The sequence shown here is derived from an EMBL/GenBank/DDBJ whole genome shotgun (WGS) entry which is preliminary data.</text>
</comment>
<name>A0A9W8Y6G0_9PLEO</name>
<feature type="compositionally biased region" description="Basic and acidic residues" evidence="2">
    <location>
        <begin position="578"/>
        <end position="593"/>
    </location>
</feature>
<reference evidence="3" key="1">
    <citation type="submission" date="2022-10" db="EMBL/GenBank/DDBJ databases">
        <title>Tapping the CABI collections for fungal endophytes: first genome assemblies for Collariella, Neodidymelliopsis, Ascochyta clinopodiicola, Didymella pomorum, Didymosphaeria variabile, Neocosmospora piperis and Neocucurbitaria cava.</title>
        <authorList>
            <person name="Hill R."/>
        </authorList>
    </citation>
    <scope>NUCLEOTIDE SEQUENCE</scope>
    <source>
        <strain evidence="3">IMI 356814</strain>
    </source>
</reference>
<dbReference type="EMBL" id="JAPEUY010000010">
    <property type="protein sequence ID" value="KAJ4369065.1"/>
    <property type="molecule type" value="Genomic_DNA"/>
</dbReference>
<evidence type="ECO:0000256" key="2">
    <source>
        <dbReference type="SAM" id="MobiDB-lite"/>
    </source>
</evidence>
<sequence length="936" mass="105096">MESGKSRGSTPVPRASSKPHTLSLCSERQGEPGAPNTSCRITPYAYSSTESAFPPTPVSANPHCGKSEELNHMKRKKSAGYDNDDDGDDDPLARRSKLRRVASSMLGNSFTDSLANFFSRAVEPICVKQQEQDSDIRCLREAQEGGRSEFEGKVLALREEDEKCAKKHGHHSQRFDGIENRVEKIEQAASNILALGKETAEHTTTLAKLEQSLNSKAASEDVRNHVNESNERMVNFTAQQTGLKTLVQDHATRLQETNTKAEVRKLFTNERSVTQAAILKSSAELDQKLKIVENTGTLAVGDLRSDFTLKLGRYQIDVDNKITKGIDTCKAAIPAIQTDIAALQSTTVEHEKQLLELSKDRFLCTDNVKRVTAVENDHKNLLEGFKESDSKTRQRIKDVEARVDTLQKHLGEHSPRVSSHSHNESQDRLTALEEAVLGEGDSRIAITKSPAPSSPTARHPYEKWNWAYQAATLHVAAFKDHSERYKRLKGQMELHETKIRNLEKTSEESQANLDERFIKLQAKLEEKFDERMKKAQRQHDEENTAITVRVDEAYAALQAMAVKIAAMNSDKQLMTPEPPRRDSSVEYHRRQDAQELQAQPNRRLDELSNKIRANGVLTDARLDKVERMIKTHGQQLEKAGRIINHDEQRINQLQDHVENRFETAVFVAQNESKSNRADWEQALVAFRAETKVRMDEATTGVASVEETLDLRMEEQAATFKKIGGVLESVDQRVTNLEDAADATKTASAGALEAMDQRMSELASTQEENGKATEASTAKLGLLEKRLTQLDNTVSAAATSDFKKVLHDVDTLIADRQTTDTAIQNNWRHIAKIETTETKVNKLSNALSMLSNAQDVYVTKERLSEIEQLFNGQCISTRTNMDKALMQMNQQCYDRQASVNENVKQVNHNLAELGRSHNVVSVLSFLHDNRRRTFADE</sequence>
<protein>
    <submittedName>
        <fullName evidence="3">Uncharacterized protein</fullName>
    </submittedName>
</protein>
<feature type="region of interest" description="Disordered" evidence="2">
    <location>
        <begin position="570"/>
        <end position="607"/>
    </location>
</feature>
<evidence type="ECO:0000313" key="3">
    <source>
        <dbReference type="EMBL" id="KAJ4369065.1"/>
    </source>
</evidence>
<proteinExistence type="predicted"/>
<gene>
    <name evidence="3" type="ORF">N0V83_006148</name>
</gene>
<organism evidence="3 4">
    <name type="scientific">Neocucurbitaria cava</name>
    <dbReference type="NCBI Taxonomy" id="798079"/>
    <lineage>
        <taxon>Eukaryota</taxon>
        <taxon>Fungi</taxon>
        <taxon>Dikarya</taxon>
        <taxon>Ascomycota</taxon>
        <taxon>Pezizomycotina</taxon>
        <taxon>Dothideomycetes</taxon>
        <taxon>Pleosporomycetidae</taxon>
        <taxon>Pleosporales</taxon>
        <taxon>Pleosporineae</taxon>
        <taxon>Cucurbitariaceae</taxon>
        <taxon>Neocucurbitaria</taxon>
    </lineage>
</organism>
<evidence type="ECO:0000313" key="4">
    <source>
        <dbReference type="Proteomes" id="UP001140560"/>
    </source>
</evidence>
<dbReference type="Proteomes" id="UP001140560">
    <property type="component" value="Unassembled WGS sequence"/>
</dbReference>
<evidence type="ECO:0000256" key="1">
    <source>
        <dbReference type="SAM" id="Coils"/>
    </source>
</evidence>
<feature type="region of interest" description="Disordered" evidence="2">
    <location>
        <begin position="1"/>
        <end position="92"/>
    </location>
</feature>